<feature type="domain" description="Glycine zipper 2TM" evidence="2">
    <location>
        <begin position="31"/>
        <end position="66"/>
    </location>
</feature>
<reference evidence="4" key="1">
    <citation type="submission" date="2016-04" db="EMBL/GenBank/DDBJ databases">
        <authorList>
            <person name="Tagini F."/>
        </authorList>
    </citation>
    <scope>NUCLEOTIDE SEQUENCE [LARGE SCALE GENOMIC DNA]</scope>
    <source>
        <strain evidence="4">CHUV0807</strain>
    </source>
</reference>
<feature type="signal peptide" evidence="1">
    <location>
        <begin position="1"/>
        <end position="19"/>
    </location>
</feature>
<evidence type="ECO:0000313" key="4">
    <source>
        <dbReference type="Proteomes" id="UP000190837"/>
    </source>
</evidence>
<organism evidence="3 4">
    <name type="scientific">Cardiobacterium hominis</name>
    <dbReference type="NCBI Taxonomy" id="2718"/>
    <lineage>
        <taxon>Bacteria</taxon>
        <taxon>Pseudomonadati</taxon>
        <taxon>Pseudomonadota</taxon>
        <taxon>Gammaproteobacteria</taxon>
        <taxon>Cardiobacteriales</taxon>
        <taxon>Cardiobacteriaceae</taxon>
        <taxon>Cardiobacterium</taxon>
    </lineage>
</organism>
<dbReference type="EMBL" id="FKLO01000033">
    <property type="protein sequence ID" value="SBV31033.1"/>
    <property type="molecule type" value="Genomic_DNA"/>
</dbReference>
<protein>
    <submittedName>
        <fullName evidence="3">Osmotically inducible lipoprotein B</fullName>
    </submittedName>
</protein>
<dbReference type="RefSeq" id="WP_048715570.1">
    <property type="nucleotide sequence ID" value="NZ_CALFOW010000161.1"/>
</dbReference>
<sequence>MKSVIGKTILLLALGTSLAACNSLTPAQRNTAIGAAVGGAAGSMIGGDTGAILGGAALGGVIGSQVR</sequence>
<dbReference type="Proteomes" id="UP000190837">
    <property type="component" value="Unassembled WGS sequence"/>
</dbReference>
<evidence type="ECO:0000256" key="1">
    <source>
        <dbReference type="SAM" id="SignalP"/>
    </source>
</evidence>
<evidence type="ECO:0000259" key="2">
    <source>
        <dbReference type="Pfam" id="PF05433"/>
    </source>
</evidence>
<dbReference type="AlphaFoldDB" id="A0A1C3NEL9"/>
<dbReference type="PROSITE" id="PS51257">
    <property type="entry name" value="PROKAR_LIPOPROTEIN"/>
    <property type="match status" value="1"/>
</dbReference>
<accession>A0A1C3NEL9</accession>
<keyword evidence="1" id="KW-0732">Signal</keyword>
<proteinExistence type="predicted"/>
<name>A0A1C3NEL9_9GAMM</name>
<dbReference type="InterPro" id="IPR008816">
    <property type="entry name" value="Gly_zipper_2TM_dom"/>
</dbReference>
<feature type="chain" id="PRO_5008678936" evidence="1">
    <location>
        <begin position="20"/>
        <end position="67"/>
    </location>
</feature>
<dbReference type="GO" id="GO:0019867">
    <property type="term" value="C:outer membrane"/>
    <property type="evidence" value="ECO:0007669"/>
    <property type="project" value="InterPro"/>
</dbReference>
<keyword evidence="3" id="KW-0449">Lipoprotein</keyword>
<gene>
    <name evidence="3" type="ORF">CHUV0807_0836</name>
</gene>
<dbReference type="Pfam" id="PF05433">
    <property type="entry name" value="Rick_17kDa_Anti"/>
    <property type="match status" value="1"/>
</dbReference>
<evidence type="ECO:0000313" key="3">
    <source>
        <dbReference type="EMBL" id="SBV31033.1"/>
    </source>
</evidence>